<feature type="transmembrane region" description="Helical" evidence="5">
    <location>
        <begin position="170"/>
        <end position="189"/>
    </location>
</feature>
<keyword evidence="7" id="KW-1185">Reference proteome</keyword>
<reference evidence="6 7" key="1">
    <citation type="submission" date="2009-01" db="EMBL/GenBank/DDBJ databases">
        <title>Complete sequence of chromosome of Methylobacterium nodulans ORS 2060.</title>
        <authorList>
            <consortium name="US DOE Joint Genome Institute"/>
            <person name="Lucas S."/>
            <person name="Copeland A."/>
            <person name="Lapidus A."/>
            <person name="Glavina del Rio T."/>
            <person name="Dalin E."/>
            <person name="Tice H."/>
            <person name="Bruce D."/>
            <person name="Goodwin L."/>
            <person name="Pitluck S."/>
            <person name="Sims D."/>
            <person name="Brettin T."/>
            <person name="Detter J.C."/>
            <person name="Han C."/>
            <person name="Larimer F."/>
            <person name="Land M."/>
            <person name="Hauser L."/>
            <person name="Kyrpides N."/>
            <person name="Ivanova N."/>
            <person name="Marx C.J."/>
            <person name="Richardson P."/>
        </authorList>
    </citation>
    <scope>NUCLEOTIDE SEQUENCE [LARGE SCALE GENOMIC DNA]</scope>
    <source>
        <strain evidence="7">LMG 21967 / CNCM I-2342 / ORS 2060</strain>
    </source>
</reference>
<evidence type="ECO:0000256" key="5">
    <source>
        <dbReference type="SAM" id="Phobius"/>
    </source>
</evidence>
<dbReference type="OrthoDB" id="9759676at2"/>
<evidence type="ECO:0000313" key="6">
    <source>
        <dbReference type="EMBL" id="ACL59060.1"/>
    </source>
</evidence>
<protein>
    <submittedName>
        <fullName evidence="6">Putative aminoacid/polyamine transporter, permease protein</fullName>
    </submittedName>
</protein>
<name>B8IV02_METNO</name>
<evidence type="ECO:0000256" key="1">
    <source>
        <dbReference type="ARBA" id="ARBA00004141"/>
    </source>
</evidence>
<dbReference type="KEGG" id="mno:Mnod_4183"/>
<dbReference type="Gene3D" id="1.20.1740.10">
    <property type="entry name" value="Amino acid/polyamine transporter I"/>
    <property type="match status" value="1"/>
</dbReference>
<evidence type="ECO:0000256" key="4">
    <source>
        <dbReference type="ARBA" id="ARBA00023136"/>
    </source>
</evidence>
<feature type="transmembrane region" description="Helical" evidence="5">
    <location>
        <begin position="378"/>
        <end position="401"/>
    </location>
</feature>
<evidence type="ECO:0000313" key="7">
    <source>
        <dbReference type="Proteomes" id="UP000008207"/>
    </source>
</evidence>
<dbReference type="AlphaFoldDB" id="B8IV02"/>
<proteinExistence type="predicted"/>
<dbReference type="InterPro" id="IPR053153">
    <property type="entry name" value="APC_K+_Transporter"/>
</dbReference>
<dbReference type="InterPro" id="IPR002293">
    <property type="entry name" value="AA/rel_permease1"/>
</dbReference>
<feature type="transmembrane region" description="Helical" evidence="5">
    <location>
        <begin position="253"/>
        <end position="275"/>
    </location>
</feature>
<feature type="transmembrane region" description="Helical" evidence="5">
    <location>
        <begin position="421"/>
        <end position="441"/>
    </location>
</feature>
<accession>B8IV02</accession>
<keyword evidence="3 5" id="KW-1133">Transmembrane helix</keyword>
<sequence>MSIVGLILGRRLANREYGERKIGAFEGLPAMGLDGLGSSAYGPEAALTVLRPLGAASLASIGWVTAPIVALLVVLFVSYWQTIRAYPTNGGAYVVAKENLGTNASLLAAAALMIDYVLNVAVGISAGVAALVSAVPALHPYILPLCLGILLLVTIVNLRGTLDAGRLFALPTYTFVASFAAILGIGIYNTVTSGGSPHPVVPPPHLPEAAEAVSVWLLLRAFAGGCTAMTGVEAVSNGMSAFREPPVKHGHRTLTAIVVILGSLLAGIAYLATAYRVGAMDQTQGGYRSVLSQLASAVIGEGVFYYVAMGSLLCVLALSANTSFVDFPRLCRAVAQDGFLPKPFAVVGRRLVFSVGILYLAATAGILLTVFGGITDHLIPLFAIGAFMTFTMSQTGMVAHWLRAIRHATSARERWAHKVHLAINAVGATTTGVALIVILSAKFLEGAWITVVVMPLVIVLLKAVRSYYDEVAARVREPGPLDLRETEPPVVLVALEDWNKVGDRALAFAMSLSPDVVGVHLIQLEGPDEEERHRILRAQWKKDVEEPARRAGLAPPRLVILRAGRRTIYEPILELARELQARFGGRRIAVLIPELVQQRWYQTIMHTHRARRLRSRLLKHGGPRLTVVNVPWYLDEMEAPARPRVAA</sequence>
<dbReference type="HOGENOM" id="CLU_017999_1_0_5"/>
<dbReference type="Proteomes" id="UP000008207">
    <property type="component" value="Chromosome"/>
</dbReference>
<dbReference type="eggNOG" id="COG0531">
    <property type="taxonomic scope" value="Bacteria"/>
</dbReference>
<feature type="transmembrane region" description="Helical" evidence="5">
    <location>
        <begin position="141"/>
        <end position="158"/>
    </location>
</feature>
<feature type="transmembrane region" description="Helical" evidence="5">
    <location>
        <begin position="351"/>
        <end position="372"/>
    </location>
</feature>
<dbReference type="GO" id="GO:0016020">
    <property type="term" value="C:membrane"/>
    <property type="evidence" value="ECO:0007669"/>
    <property type="project" value="UniProtKB-SubCell"/>
</dbReference>
<feature type="transmembrane region" description="Helical" evidence="5">
    <location>
        <begin position="116"/>
        <end position="135"/>
    </location>
</feature>
<dbReference type="PANTHER" id="PTHR47704:SF1">
    <property type="entry name" value="POTASSIUM TRANSPORTER KIMA"/>
    <property type="match status" value="1"/>
</dbReference>
<evidence type="ECO:0000256" key="3">
    <source>
        <dbReference type="ARBA" id="ARBA00022989"/>
    </source>
</evidence>
<dbReference type="Pfam" id="PF13520">
    <property type="entry name" value="AA_permease_2"/>
    <property type="match status" value="1"/>
</dbReference>
<feature type="transmembrane region" description="Helical" evidence="5">
    <location>
        <begin position="447"/>
        <end position="464"/>
    </location>
</feature>
<keyword evidence="2 5" id="KW-0812">Transmembrane</keyword>
<dbReference type="EMBL" id="CP001349">
    <property type="protein sequence ID" value="ACL59060.1"/>
    <property type="molecule type" value="Genomic_DNA"/>
</dbReference>
<dbReference type="STRING" id="460265.Mnod_4183"/>
<organism evidence="6 7">
    <name type="scientific">Methylobacterium nodulans (strain LMG 21967 / CNCM I-2342 / ORS 2060)</name>
    <dbReference type="NCBI Taxonomy" id="460265"/>
    <lineage>
        <taxon>Bacteria</taxon>
        <taxon>Pseudomonadati</taxon>
        <taxon>Pseudomonadota</taxon>
        <taxon>Alphaproteobacteria</taxon>
        <taxon>Hyphomicrobiales</taxon>
        <taxon>Methylobacteriaceae</taxon>
        <taxon>Methylobacterium</taxon>
    </lineage>
</organism>
<dbReference type="RefSeq" id="WP_015930709.1">
    <property type="nucleotide sequence ID" value="NC_011894.1"/>
</dbReference>
<keyword evidence="4 5" id="KW-0472">Membrane</keyword>
<dbReference type="GO" id="GO:0022857">
    <property type="term" value="F:transmembrane transporter activity"/>
    <property type="evidence" value="ECO:0007669"/>
    <property type="project" value="InterPro"/>
</dbReference>
<feature type="transmembrane region" description="Helical" evidence="5">
    <location>
        <begin position="209"/>
        <end position="232"/>
    </location>
</feature>
<feature type="transmembrane region" description="Helical" evidence="5">
    <location>
        <begin position="295"/>
        <end position="320"/>
    </location>
</feature>
<comment type="subcellular location">
    <subcellularLocation>
        <location evidence="1">Membrane</location>
        <topology evidence="1">Multi-pass membrane protein</topology>
    </subcellularLocation>
</comment>
<gene>
    <name evidence="6" type="ordered locus">Mnod_4183</name>
</gene>
<evidence type="ECO:0000256" key="2">
    <source>
        <dbReference type="ARBA" id="ARBA00022692"/>
    </source>
</evidence>
<dbReference type="PANTHER" id="PTHR47704">
    <property type="entry name" value="POTASSIUM TRANSPORTER KIMA"/>
    <property type="match status" value="1"/>
</dbReference>
<feature type="transmembrane region" description="Helical" evidence="5">
    <location>
        <begin position="60"/>
        <end position="80"/>
    </location>
</feature>